<gene>
    <name evidence="1" type="ORF">PC113_g9463</name>
    <name evidence="2" type="ORF">PC129_g7162</name>
</gene>
<reference evidence="1" key="1">
    <citation type="submission" date="2018-10" db="EMBL/GenBank/DDBJ databases">
        <title>Effector identification in a new, highly contiguous assembly of the strawberry crown rot pathogen Phytophthora cactorum.</title>
        <authorList>
            <person name="Armitage A.D."/>
            <person name="Nellist C.F."/>
            <person name="Bates H."/>
            <person name="Vickerstaff R.J."/>
            <person name="Harrison R.J."/>
        </authorList>
    </citation>
    <scope>NUCLEOTIDE SEQUENCE</scope>
    <source>
        <strain evidence="1">15-7</strain>
        <strain evidence="2">P421</strain>
    </source>
</reference>
<comment type="caution">
    <text evidence="1">The sequence shown here is derived from an EMBL/GenBank/DDBJ whole genome shotgun (WGS) entry which is preliminary data.</text>
</comment>
<protein>
    <submittedName>
        <fullName evidence="1">Uncharacterized protein</fullName>
    </submittedName>
</protein>
<evidence type="ECO:0000313" key="1">
    <source>
        <dbReference type="EMBL" id="KAG2858841.1"/>
    </source>
</evidence>
<accession>A0A8T0Z8K2</accession>
<dbReference type="Proteomes" id="UP000735874">
    <property type="component" value="Unassembled WGS sequence"/>
</dbReference>
<proteinExistence type="predicted"/>
<name>A0A8T0Z8K2_9STRA</name>
<organism evidence="1 3">
    <name type="scientific">Phytophthora cactorum</name>
    <dbReference type="NCBI Taxonomy" id="29920"/>
    <lineage>
        <taxon>Eukaryota</taxon>
        <taxon>Sar</taxon>
        <taxon>Stramenopiles</taxon>
        <taxon>Oomycota</taxon>
        <taxon>Peronosporomycetes</taxon>
        <taxon>Peronosporales</taxon>
        <taxon>Peronosporaceae</taxon>
        <taxon>Phytophthora</taxon>
    </lineage>
</organism>
<sequence>MRLSSSRVLHLGSLKCSVTMHLTRSLIHTSHPSMSGEVATEASHRLTNAWSSSSPCRYSAKSMNHWK</sequence>
<evidence type="ECO:0000313" key="2">
    <source>
        <dbReference type="EMBL" id="KAG3222129.1"/>
    </source>
</evidence>
<dbReference type="EMBL" id="RCMV01000193">
    <property type="protein sequence ID" value="KAG3222129.1"/>
    <property type="molecule type" value="Genomic_DNA"/>
</dbReference>
<dbReference type="EMBL" id="RCMG01000237">
    <property type="protein sequence ID" value="KAG2858841.1"/>
    <property type="molecule type" value="Genomic_DNA"/>
</dbReference>
<dbReference type="Proteomes" id="UP000760860">
    <property type="component" value="Unassembled WGS sequence"/>
</dbReference>
<dbReference type="AlphaFoldDB" id="A0A8T0Z8K2"/>
<evidence type="ECO:0000313" key="3">
    <source>
        <dbReference type="Proteomes" id="UP000735874"/>
    </source>
</evidence>